<dbReference type="SUPFAM" id="SSF50969">
    <property type="entry name" value="YVTN repeat-like/Quinoprotein amine dehydrogenase"/>
    <property type="match status" value="1"/>
</dbReference>
<dbReference type="OrthoDB" id="5624218at2"/>
<dbReference type="InterPro" id="IPR008311">
    <property type="entry name" value="UCP028101"/>
</dbReference>
<protein>
    <recommendedName>
        <fullName evidence="4">DUF1513 domain-containing protein</fullName>
    </recommendedName>
</protein>
<keyword evidence="3" id="KW-1185">Reference proteome</keyword>
<dbReference type="STRING" id="1217970.SAMN05444002_2381"/>
<keyword evidence="1" id="KW-0732">Signal</keyword>
<dbReference type="InterPro" id="IPR011044">
    <property type="entry name" value="Quino_amine_DH_bsu"/>
</dbReference>
<dbReference type="InterPro" id="IPR015943">
    <property type="entry name" value="WD40/YVTN_repeat-like_dom_sf"/>
</dbReference>
<proteinExistence type="predicted"/>
<dbReference type="PROSITE" id="PS51318">
    <property type="entry name" value="TAT"/>
    <property type="match status" value="1"/>
</dbReference>
<dbReference type="Gene3D" id="2.130.10.10">
    <property type="entry name" value="YVTN repeat-like/Quinoprotein amine dehydrogenase"/>
    <property type="match status" value="1"/>
</dbReference>
<evidence type="ECO:0000313" key="3">
    <source>
        <dbReference type="Proteomes" id="UP000184932"/>
    </source>
</evidence>
<dbReference type="RefSeq" id="WP_074256408.1">
    <property type="nucleotide sequence ID" value="NZ_FSRL01000001.1"/>
</dbReference>
<gene>
    <name evidence="2" type="ORF">SAMN05444002_2381</name>
</gene>
<dbReference type="EMBL" id="FSRL01000001">
    <property type="protein sequence ID" value="SIO05323.1"/>
    <property type="molecule type" value="Genomic_DNA"/>
</dbReference>
<organism evidence="2 3">
    <name type="scientific">Vannielia litorea</name>
    <dbReference type="NCBI Taxonomy" id="1217970"/>
    <lineage>
        <taxon>Bacteria</taxon>
        <taxon>Pseudomonadati</taxon>
        <taxon>Pseudomonadota</taxon>
        <taxon>Alphaproteobacteria</taxon>
        <taxon>Rhodobacterales</taxon>
        <taxon>Paracoccaceae</taxon>
        <taxon>Vannielia</taxon>
    </lineage>
</organism>
<evidence type="ECO:0000313" key="2">
    <source>
        <dbReference type="EMBL" id="SIO05323.1"/>
    </source>
</evidence>
<name>A0A1N6GCS6_9RHOB</name>
<sequence length="361" mass="37568">MIPRRAFLASLAAAAALPRASWADAGAPAFLAAARAPSGAFTLCGLSAAGALRFRLPLPDRGHAAAAHPTRPEAVAFARRPGRFAVVIDCASGRQTARLDAPEGRHFQGHGAFLEGGTVLATSENDFATGAGVIGLWAPDEGYTRIGELPSGGIGPHELLTLPDDRSLLVANGGLRTEEGSREVLNLDTMRPNLAVVTPDRGVRELAELPEALWPNSIRHLALRPDGRAGFAMQWQGDPSEAVPLLGLWQAGAPLRLCEPPPARALAMRGYAGSVAFSGDGQALAITSPRGGEVQLFDAETATLTAHWRRPDICGLAPLGAGFLASDGMGGLFALATDGSATPLARHEAAWDNHLVPVRPA</sequence>
<dbReference type="AlphaFoldDB" id="A0A1N6GCS6"/>
<dbReference type="Proteomes" id="UP000184932">
    <property type="component" value="Unassembled WGS sequence"/>
</dbReference>
<evidence type="ECO:0000256" key="1">
    <source>
        <dbReference type="SAM" id="SignalP"/>
    </source>
</evidence>
<reference evidence="3" key="1">
    <citation type="submission" date="2016-11" db="EMBL/GenBank/DDBJ databases">
        <authorList>
            <person name="Varghese N."/>
            <person name="Submissions S."/>
        </authorList>
    </citation>
    <scope>NUCLEOTIDE SEQUENCE [LARGE SCALE GENOMIC DNA]</scope>
    <source>
        <strain evidence="3">DSM 29440</strain>
    </source>
</reference>
<feature type="chain" id="PRO_5012319931" description="DUF1513 domain-containing protein" evidence="1">
    <location>
        <begin position="24"/>
        <end position="361"/>
    </location>
</feature>
<feature type="signal peptide" evidence="1">
    <location>
        <begin position="1"/>
        <end position="23"/>
    </location>
</feature>
<accession>A0A1N6GCS6</accession>
<dbReference type="PIRSF" id="PIRSF028101">
    <property type="entry name" value="UCP028101"/>
    <property type="match status" value="1"/>
</dbReference>
<dbReference type="Pfam" id="PF07433">
    <property type="entry name" value="DUF1513"/>
    <property type="match status" value="1"/>
</dbReference>
<evidence type="ECO:0008006" key="4">
    <source>
        <dbReference type="Google" id="ProtNLM"/>
    </source>
</evidence>
<dbReference type="InterPro" id="IPR006311">
    <property type="entry name" value="TAT_signal"/>
</dbReference>